<sequence length="150" mass="17032">MKNQTKQEANEEEPKGGRNKGRKNQREEETKEGRNKGRKNQREEEERKRETARKKEEAREDPRDEEGVGMPRACFAARARTRSTGGGSIHPGRARSRPRRRLSSIPSPSEGLLPAEQPPGRERGWEPDLASHLREERGVRGCAPEAPAYL</sequence>
<reference evidence="2" key="1">
    <citation type="journal article" date="2022" name="bioRxiv">
        <title>Sequencing and chromosome-scale assembly of the giantPleurodeles waltlgenome.</title>
        <authorList>
            <person name="Brown T."/>
            <person name="Elewa A."/>
            <person name="Iarovenko S."/>
            <person name="Subramanian E."/>
            <person name="Araus A.J."/>
            <person name="Petzold A."/>
            <person name="Susuki M."/>
            <person name="Suzuki K.-i.T."/>
            <person name="Hayashi T."/>
            <person name="Toyoda A."/>
            <person name="Oliveira C."/>
            <person name="Osipova E."/>
            <person name="Leigh N.D."/>
            <person name="Simon A."/>
            <person name="Yun M.H."/>
        </authorList>
    </citation>
    <scope>NUCLEOTIDE SEQUENCE</scope>
    <source>
        <strain evidence="2">20211129_DDA</strain>
        <tissue evidence="2">Liver</tissue>
    </source>
</reference>
<dbReference type="EMBL" id="JANPWB010000011">
    <property type="protein sequence ID" value="KAJ1132892.1"/>
    <property type="molecule type" value="Genomic_DNA"/>
</dbReference>
<feature type="compositionally biased region" description="Basic and acidic residues" evidence="1">
    <location>
        <begin position="24"/>
        <end position="66"/>
    </location>
</feature>
<dbReference type="Proteomes" id="UP001066276">
    <property type="component" value="Chromosome 7"/>
</dbReference>
<evidence type="ECO:0000313" key="2">
    <source>
        <dbReference type="EMBL" id="KAJ1132892.1"/>
    </source>
</evidence>
<keyword evidence="3" id="KW-1185">Reference proteome</keyword>
<evidence type="ECO:0000313" key="3">
    <source>
        <dbReference type="Proteomes" id="UP001066276"/>
    </source>
</evidence>
<organism evidence="2 3">
    <name type="scientific">Pleurodeles waltl</name>
    <name type="common">Iberian ribbed newt</name>
    <dbReference type="NCBI Taxonomy" id="8319"/>
    <lineage>
        <taxon>Eukaryota</taxon>
        <taxon>Metazoa</taxon>
        <taxon>Chordata</taxon>
        <taxon>Craniata</taxon>
        <taxon>Vertebrata</taxon>
        <taxon>Euteleostomi</taxon>
        <taxon>Amphibia</taxon>
        <taxon>Batrachia</taxon>
        <taxon>Caudata</taxon>
        <taxon>Salamandroidea</taxon>
        <taxon>Salamandridae</taxon>
        <taxon>Pleurodelinae</taxon>
        <taxon>Pleurodeles</taxon>
    </lineage>
</organism>
<comment type="caution">
    <text evidence="2">The sequence shown here is derived from an EMBL/GenBank/DDBJ whole genome shotgun (WGS) entry which is preliminary data.</text>
</comment>
<accession>A0AAV7PZY9</accession>
<evidence type="ECO:0000256" key="1">
    <source>
        <dbReference type="SAM" id="MobiDB-lite"/>
    </source>
</evidence>
<name>A0AAV7PZY9_PLEWA</name>
<protein>
    <submittedName>
        <fullName evidence="2">Uncharacterized protein</fullName>
    </submittedName>
</protein>
<proteinExistence type="predicted"/>
<feature type="region of interest" description="Disordered" evidence="1">
    <location>
        <begin position="1"/>
        <end position="128"/>
    </location>
</feature>
<feature type="compositionally biased region" description="Basic and acidic residues" evidence="1">
    <location>
        <begin position="119"/>
        <end position="128"/>
    </location>
</feature>
<feature type="compositionally biased region" description="Basic residues" evidence="1">
    <location>
        <begin position="92"/>
        <end position="102"/>
    </location>
</feature>
<dbReference type="AlphaFoldDB" id="A0AAV7PZY9"/>
<gene>
    <name evidence="2" type="ORF">NDU88_011193</name>
</gene>